<comment type="caution">
    <text evidence="1">The sequence shown here is derived from an EMBL/GenBank/DDBJ whole genome shotgun (WGS) entry which is preliminary data.</text>
</comment>
<evidence type="ECO:0000313" key="1">
    <source>
        <dbReference type="EMBL" id="RDC64411.1"/>
    </source>
</evidence>
<protein>
    <submittedName>
        <fullName evidence="1">Uncharacterized protein</fullName>
    </submittedName>
</protein>
<dbReference type="EMBL" id="QASA01000001">
    <property type="protein sequence ID" value="RDC64411.1"/>
    <property type="molecule type" value="Genomic_DNA"/>
</dbReference>
<reference evidence="1 2" key="1">
    <citation type="submission" date="2018-04" db="EMBL/GenBank/DDBJ databases">
        <title>Adhaeribacter sp. HMF7616 genome sequencing and assembly.</title>
        <authorList>
            <person name="Kang H."/>
            <person name="Kang J."/>
            <person name="Cha I."/>
            <person name="Kim H."/>
            <person name="Joh K."/>
        </authorList>
    </citation>
    <scope>NUCLEOTIDE SEQUENCE [LARGE SCALE GENOMIC DNA]</scope>
    <source>
        <strain evidence="1 2">HMF7616</strain>
    </source>
</reference>
<organism evidence="1 2">
    <name type="scientific">Adhaeribacter pallidiroseus</name>
    <dbReference type="NCBI Taxonomy" id="2072847"/>
    <lineage>
        <taxon>Bacteria</taxon>
        <taxon>Pseudomonadati</taxon>
        <taxon>Bacteroidota</taxon>
        <taxon>Cytophagia</taxon>
        <taxon>Cytophagales</taxon>
        <taxon>Hymenobacteraceae</taxon>
        <taxon>Adhaeribacter</taxon>
    </lineage>
</organism>
<keyword evidence="2" id="KW-1185">Reference proteome</keyword>
<dbReference type="Proteomes" id="UP000253919">
    <property type="component" value="Unassembled WGS sequence"/>
</dbReference>
<accession>A0A369QHP2</accession>
<evidence type="ECO:0000313" key="2">
    <source>
        <dbReference type="Proteomes" id="UP000253919"/>
    </source>
</evidence>
<sequence length="78" mass="9174">MVTATISVIRSKYNKYIHTVVYKPTLEATTDTNYIYSSLQERLEQVERLESTLSILKYNGEIRKVETKGRERIYEVLV</sequence>
<proteinExistence type="predicted"/>
<name>A0A369QHP2_9BACT</name>
<dbReference type="AlphaFoldDB" id="A0A369QHP2"/>
<gene>
    <name evidence="1" type="ORF">AHMF7616_03025</name>
</gene>